<evidence type="ECO:0000256" key="3">
    <source>
        <dbReference type="ARBA" id="ARBA00022723"/>
    </source>
</evidence>
<comment type="subcellular location">
    <subcellularLocation>
        <location evidence="8">Membrane</location>
        <topology evidence="8">Single-pass membrane protein</topology>
        <orientation evidence="8">Periplasmic side</orientation>
    </subcellularLocation>
</comment>
<organism evidence="12 13">
    <name type="scientific">Aureimonas phyllosphaerae</name>
    <dbReference type="NCBI Taxonomy" id="1166078"/>
    <lineage>
        <taxon>Bacteria</taxon>
        <taxon>Pseudomonadati</taxon>
        <taxon>Pseudomonadota</taxon>
        <taxon>Alphaproteobacteria</taxon>
        <taxon>Hyphomicrobiales</taxon>
        <taxon>Aurantimonadaceae</taxon>
        <taxon>Aureimonas</taxon>
    </lineage>
</organism>
<keyword evidence="9" id="KW-1133">Transmembrane helix</keyword>
<keyword evidence="9" id="KW-0812">Transmembrane</keyword>
<evidence type="ECO:0000313" key="12">
    <source>
        <dbReference type="EMBL" id="MBB3934514.1"/>
    </source>
</evidence>
<protein>
    <recommendedName>
        <fullName evidence="9">Cytochrome c-type biogenesis protein</fullName>
    </recommendedName>
</protein>
<evidence type="ECO:0000256" key="10">
    <source>
        <dbReference type="SAM" id="MobiDB-lite"/>
    </source>
</evidence>
<proteinExistence type="inferred from homology"/>
<evidence type="ECO:0000256" key="7">
    <source>
        <dbReference type="ARBA" id="ARBA00037230"/>
    </source>
</evidence>
<dbReference type="GO" id="GO:0046872">
    <property type="term" value="F:metal ion binding"/>
    <property type="evidence" value="ECO:0007669"/>
    <property type="project" value="UniProtKB-KW"/>
</dbReference>
<feature type="domain" description="CcmH/CycL/Ccl2/NrfF N-terminal" evidence="11">
    <location>
        <begin position="14"/>
        <end position="152"/>
    </location>
</feature>
<dbReference type="Gene3D" id="1.10.8.640">
    <property type="entry name" value="Cytochrome C biogenesis protein"/>
    <property type="match status" value="1"/>
</dbReference>
<evidence type="ECO:0000256" key="6">
    <source>
        <dbReference type="ARBA" id="ARBA00023004"/>
    </source>
</evidence>
<feature type="chain" id="PRO_5031598947" description="Cytochrome c-type biogenesis protein" evidence="9">
    <location>
        <begin position="25"/>
        <end position="165"/>
    </location>
</feature>
<dbReference type="Pfam" id="PF03918">
    <property type="entry name" value="CcmH"/>
    <property type="match status" value="1"/>
</dbReference>
<feature type="transmembrane region" description="Helical" evidence="9">
    <location>
        <begin position="108"/>
        <end position="125"/>
    </location>
</feature>
<dbReference type="GO" id="GO:0005886">
    <property type="term" value="C:plasma membrane"/>
    <property type="evidence" value="ECO:0007669"/>
    <property type="project" value="TreeGrafter"/>
</dbReference>
<evidence type="ECO:0000256" key="5">
    <source>
        <dbReference type="ARBA" id="ARBA00022748"/>
    </source>
</evidence>
<comment type="function">
    <text evidence="7">Required for the biogenesis of c-type cytochromes. Possible subunit of a heme lyase.</text>
</comment>
<feature type="signal peptide" evidence="9">
    <location>
        <begin position="1"/>
        <end position="24"/>
    </location>
</feature>
<dbReference type="Proteomes" id="UP000531216">
    <property type="component" value="Unassembled WGS sequence"/>
</dbReference>
<name>A0A7W6FSU6_9HYPH</name>
<dbReference type="AlphaFoldDB" id="A0A7W6FSU6"/>
<gene>
    <name evidence="12" type="ORF">GGR05_000625</name>
</gene>
<dbReference type="GO" id="GO:0017004">
    <property type="term" value="P:cytochrome complex assembly"/>
    <property type="evidence" value="ECO:0007669"/>
    <property type="project" value="UniProtKB-KW"/>
</dbReference>
<keyword evidence="13" id="KW-1185">Reference proteome</keyword>
<dbReference type="InterPro" id="IPR038297">
    <property type="entry name" value="CcmH/CycL/NrfF/Ccl2_sf"/>
</dbReference>
<dbReference type="InterPro" id="IPR051263">
    <property type="entry name" value="C-type_cytochrome_biogenesis"/>
</dbReference>
<accession>A0A7W6FSU6</accession>
<evidence type="ECO:0000256" key="9">
    <source>
        <dbReference type="RuleBase" id="RU364112"/>
    </source>
</evidence>
<dbReference type="RefSeq" id="WP_090958197.1">
    <property type="nucleotide sequence ID" value="NZ_FOOA01000001.1"/>
</dbReference>
<comment type="similarity">
    <text evidence="1 9">Belongs to the CcmH/CycL/Ccl2/NrfF family.</text>
</comment>
<feature type="region of interest" description="Disordered" evidence="10">
    <location>
        <begin position="129"/>
        <end position="165"/>
    </location>
</feature>
<keyword evidence="9" id="KW-0472">Membrane</keyword>
<dbReference type="FunFam" id="1.10.8.640:FF:000001">
    <property type="entry name" value="Cytochrome c-type biogenesis protein"/>
    <property type="match status" value="1"/>
</dbReference>
<dbReference type="EMBL" id="JACIDO010000001">
    <property type="protein sequence ID" value="MBB3934514.1"/>
    <property type="molecule type" value="Genomic_DNA"/>
</dbReference>
<comment type="caution">
    <text evidence="12">The sequence shown here is derived from an EMBL/GenBank/DDBJ whole genome shotgun (WGS) entry which is preliminary data.</text>
</comment>
<keyword evidence="6 9" id="KW-0408">Iron</keyword>
<evidence type="ECO:0000256" key="8">
    <source>
        <dbReference type="ARBA" id="ARBA00060491"/>
    </source>
</evidence>
<sequence>MSLRTALLAAVVAASALTGTAALAVQPDEVLPDARQEQRARDLSAGLRCMVCQNQSIDDSDAPLARDLRLLVRERITKGDSDEDVVDYLVSRYGDFVLLRPRLRWDTVLLWGTPVLLLAIGMVVLHSSGKRSSERPGTAGLTPGEEARLSEITGEGAGASEGRRA</sequence>
<reference evidence="12 13" key="1">
    <citation type="submission" date="2020-08" db="EMBL/GenBank/DDBJ databases">
        <title>Genomic Encyclopedia of Type Strains, Phase IV (KMG-IV): sequencing the most valuable type-strain genomes for metagenomic binning, comparative biology and taxonomic classification.</title>
        <authorList>
            <person name="Goeker M."/>
        </authorList>
    </citation>
    <scope>NUCLEOTIDE SEQUENCE [LARGE SCALE GENOMIC DNA]</scope>
    <source>
        <strain evidence="12 13">DSM 25024</strain>
    </source>
</reference>
<keyword evidence="3 9" id="KW-0479">Metal-binding</keyword>
<dbReference type="OrthoDB" id="9804975at2"/>
<keyword evidence="2 9" id="KW-0349">Heme</keyword>
<evidence type="ECO:0000256" key="2">
    <source>
        <dbReference type="ARBA" id="ARBA00022617"/>
    </source>
</evidence>
<dbReference type="CDD" id="cd16378">
    <property type="entry name" value="CcmH_N"/>
    <property type="match status" value="1"/>
</dbReference>
<evidence type="ECO:0000256" key="1">
    <source>
        <dbReference type="ARBA" id="ARBA00010342"/>
    </source>
</evidence>
<evidence type="ECO:0000256" key="4">
    <source>
        <dbReference type="ARBA" id="ARBA00022729"/>
    </source>
</evidence>
<dbReference type="PANTHER" id="PTHR47870:SF1">
    <property type="entry name" value="CYTOCHROME C-TYPE BIOGENESIS PROTEIN CCMH"/>
    <property type="match status" value="1"/>
</dbReference>
<keyword evidence="5" id="KW-0201">Cytochrome c-type biogenesis</keyword>
<evidence type="ECO:0000313" key="13">
    <source>
        <dbReference type="Proteomes" id="UP000531216"/>
    </source>
</evidence>
<keyword evidence="4 9" id="KW-0732">Signal</keyword>
<dbReference type="PANTHER" id="PTHR47870">
    <property type="entry name" value="CYTOCHROME C-TYPE BIOGENESIS PROTEIN CCMH"/>
    <property type="match status" value="1"/>
</dbReference>
<dbReference type="InterPro" id="IPR005616">
    <property type="entry name" value="CcmH/CycL/Ccl2/NrfF_N"/>
</dbReference>
<evidence type="ECO:0000259" key="11">
    <source>
        <dbReference type="Pfam" id="PF03918"/>
    </source>
</evidence>